<accession>X1SUA1</accession>
<evidence type="ECO:0008006" key="2">
    <source>
        <dbReference type="Google" id="ProtNLM"/>
    </source>
</evidence>
<organism evidence="1">
    <name type="scientific">marine sediment metagenome</name>
    <dbReference type="NCBI Taxonomy" id="412755"/>
    <lineage>
        <taxon>unclassified sequences</taxon>
        <taxon>metagenomes</taxon>
        <taxon>ecological metagenomes</taxon>
    </lineage>
</organism>
<dbReference type="EMBL" id="BARW01005737">
    <property type="protein sequence ID" value="GAI82716.1"/>
    <property type="molecule type" value="Genomic_DNA"/>
</dbReference>
<dbReference type="SUPFAM" id="SSF53271">
    <property type="entry name" value="PRTase-like"/>
    <property type="match status" value="1"/>
</dbReference>
<comment type="caution">
    <text evidence="1">The sequence shown here is derived from an EMBL/GenBank/DDBJ whole genome shotgun (WGS) entry which is preliminary data.</text>
</comment>
<gene>
    <name evidence="1" type="ORF">S12H4_12236</name>
</gene>
<dbReference type="InterPro" id="IPR029057">
    <property type="entry name" value="PRTase-like"/>
</dbReference>
<reference evidence="1" key="1">
    <citation type="journal article" date="2014" name="Front. Microbiol.">
        <title>High frequency of phylogenetically diverse reductive dehalogenase-homologous genes in deep subseafloor sedimentary metagenomes.</title>
        <authorList>
            <person name="Kawai M."/>
            <person name="Futagami T."/>
            <person name="Toyoda A."/>
            <person name="Takaki Y."/>
            <person name="Nishi S."/>
            <person name="Hori S."/>
            <person name="Arai W."/>
            <person name="Tsubouchi T."/>
            <person name="Morono Y."/>
            <person name="Uchiyama I."/>
            <person name="Ito T."/>
            <person name="Fujiyama A."/>
            <person name="Inagaki F."/>
            <person name="Takami H."/>
        </authorList>
    </citation>
    <scope>NUCLEOTIDE SEQUENCE</scope>
    <source>
        <strain evidence="1">Expedition CK06-06</strain>
    </source>
</reference>
<name>X1SUA1_9ZZZZ</name>
<proteinExistence type="predicted"/>
<protein>
    <recommendedName>
        <fullName evidence="2">TnsA endonuclease N-terminal domain-containing protein</fullName>
    </recommendedName>
</protein>
<dbReference type="Gene3D" id="3.40.50.2020">
    <property type="match status" value="1"/>
</dbReference>
<sequence>KAEHEEGRPEVKATTLWQADMTAFAHASEEEFVRILNFYNIEWVYEPRSFPLKWDGDRVTEMFTPDFYLPGLDFYIEITTLKQSLVTKKNRKLRQLQQLYPEVKIMLLHKNEYYRLLARYGCGPLAHTRARSISRILYSPAEIEGRVRALAEKISKDYIGQRPVMVGVQRGFICFMADLIRHITSPLDVDF</sequence>
<evidence type="ECO:0000313" key="1">
    <source>
        <dbReference type="EMBL" id="GAI82716.1"/>
    </source>
</evidence>
<feature type="non-terminal residue" evidence="1">
    <location>
        <position position="191"/>
    </location>
</feature>
<dbReference type="AlphaFoldDB" id="X1SUA1"/>
<dbReference type="Gene3D" id="3.40.91.30">
    <property type="match status" value="1"/>
</dbReference>
<feature type="non-terminal residue" evidence="1">
    <location>
        <position position="1"/>
    </location>
</feature>